<accession>A0A6M3K5S6</accession>
<dbReference type="AlphaFoldDB" id="A0A6M3K5S6"/>
<dbReference type="EMBL" id="MT142267">
    <property type="protein sequence ID" value="QJA77161.1"/>
    <property type="molecule type" value="Genomic_DNA"/>
</dbReference>
<evidence type="ECO:0000313" key="2">
    <source>
        <dbReference type="EMBL" id="QJA77161.1"/>
    </source>
</evidence>
<proteinExistence type="predicted"/>
<reference evidence="2" key="1">
    <citation type="submission" date="2020-03" db="EMBL/GenBank/DDBJ databases">
        <title>The deep terrestrial virosphere.</title>
        <authorList>
            <person name="Holmfeldt K."/>
            <person name="Nilsson E."/>
            <person name="Simone D."/>
            <person name="Lopez-Fernandez M."/>
            <person name="Wu X."/>
            <person name="de Brujin I."/>
            <person name="Lundin D."/>
            <person name="Andersson A."/>
            <person name="Bertilsson S."/>
            <person name="Dopson M."/>
        </authorList>
    </citation>
    <scope>NUCLEOTIDE SEQUENCE</scope>
    <source>
        <strain evidence="2">MM415A01356</strain>
        <strain evidence="1">MM415B00724</strain>
    </source>
</reference>
<protein>
    <recommendedName>
        <fullName evidence="3">Lipoprotein</fullName>
    </recommendedName>
</protein>
<gene>
    <name evidence="2" type="ORF">MM415A01356_0005</name>
    <name evidence="1" type="ORF">MM415B00724_0002</name>
</gene>
<evidence type="ECO:0008006" key="3">
    <source>
        <dbReference type="Google" id="ProtNLM"/>
    </source>
</evidence>
<organism evidence="2">
    <name type="scientific">viral metagenome</name>
    <dbReference type="NCBI Taxonomy" id="1070528"/>
    <lineage>
        <taxon>unclassified sequences</taxon>
        <taxon>metagenomes</taxon>
        <taxon>organismal metagenomes</taxon>
    </lineage>
</organism>
<name>A0A6M3K5S6_9ZZZZ</name>
<dbReference type="PROSITE" id="PS51257">
    <property type="entry name" value="PROKAR_LIPOPROTEIN"/>
    <property type="match status" value="1"/>
</dbReference>
<evidence type="ECO:0000313" key="1">
    <source>
        <dbReference type="EMBL" id="QJA62799.1"/>
    </source>
</evidence>
<sequence>MGVIMRFKIAGACLILLCGCVTAPQIIVNTAPKDVISKIYNLTEDECILQAFVRENPKYFEKEKIYNALLTFRKSAPKGSIHYFFWYMKKAYLHDKNDWWVKRVYKRTLANYRYYKKTNEKLLDVYINQEKRSAYEEIKQE</sequence>
<dbReference type="EMBL" id="MT141482">
    <property type="protein sequence ID" value="QJA62799.1"/>
    <property type="molecule type" value="Genomic_DNA"/>
</dbReference>